<feature type="transmembrane region" description="Helical" evidence="1">
    <location>
        <begin position="331"/>
        <end position="354"/>
    </location>
</feature>
<keyword evidence="3" id="KW-1185">Reference proteome</keyword>
<evidence type="ECO:0000313" key="2">
    <source>
        <dbReference type="EMBL" id="MBE8718254.1"/>
    </source>
</evidence>
<organism evidence="2 3">
    <name type="scientific">Cellvibrio polysaccharolyticus</name>
    <dbReference type="NCBI Taxonomy" id="2082724"/>
    <lineage>
        <taxon>Bacteria</taxon>
        <taxon>Pseudomonadati</taxon>
        <taxon>Pseudomonadota</taxon>
        <taxon>Gammaproteobacteria</taxon>
        <taxon>Cellvibrionales</taxon>
        <taxon>Cellvibrionaceae</taxon>
        <taxon>Cellvibrio</taxon>
    </lineage>
</organism>
<keyword evidence="1" id="KW-1133">Transmembrane helix</keyword>
<feature type="transmembrane region" description="Helical" evidence="1">
    <location>
        <begin position="58"/>
        <end position="80"/>
    </location>
</feature>
<keyword evidence="1" id="KW-0812">Transmembrane</keyword>
<feature type="transmembrane region" description="Helical" evidence="1">
    <location>
        <begin position="176"/>
        <end position="200"/>
    </location>
</feature>
<feature type="transmembrane region" description="Helical" evidence="1">
    <location>
        <begin position="235"/>
        <end position="255"/>
    </location>
</feature>
<proteinExistence type="predicted"/>
<dbReference type="EMBL" id="PRDL01000001">
    <property type="protein sequence ID" value="MBE8718254.1"/>
    <property type="molecule type" value="Genomic_DNA"/>
</dbReference>
<name>A0A928V855_9GAMM</name>
<comment type="caution">
    <text evidence="2">The sequence shown here is derived from an EMBL/GenBank/DDBJ whole genome shotgun (WGS) entry which is preliminary data.</text>
</comment>
<dbReference type="Proteomes" id="UP000652567">
    <property type="component" value="Unassembled WGS sequence"/>
</dbReference>
<keyword evidence="1" id="KW-0472">Membrane</keyword>
<feature type="transmembrane region" description="Helical" evidence="1">
    <location>
        <begin position="17"/>
        <end position="38"/>
    </location>
</feature>
<dbReference type="AlphaFoldDB" id="A0A928V855"/>
<dbReference type="RefSeq" id="WP_193910662.1">
    <property type="nucleotide sequence ID" value="NZ_PRDL01000001.1"/>
</dbReference>
<sequence length="392" mass="42864">MNGFFKSFVLLHYPFRVFFWLTGIYGVVIVLAWMGYLFGGIPMAVSWSPLHWHSHEMLFGLVTPAIAGFMMTAMCNWTGAPPLRNGGLLALASLWVAGRIAMWLSGVLPILVIAIIDGLFLYVLAFYVLRVLLKYGNKRNLVLGAILLVLGLANTLMHTGFVTGAMNWLIKGQLLALNLIAFMMVVIGGRIIPLFTTNWFRREGLANGPSSFPLLEKITLLSTALLIPAEFSGVAWPIGGLALIAAVANGLRCFFWKGWHTGSEPLLWILHLGYFWIAIALLLKGLATFNLVASGAWLHAMGTGAMGTLILGFMTRVALGHTGRAMQLPDFAVVIYWCITLSASARVLAALQWVDYRWGLTIAAIAWTAAFALFAGLYWSIFTGPRVDGLPG</sequence>
<feature type="transmembrane region" description="Helical" evidence="1">
    <location>
        <begin position="267"/>
        <end position="291"/>
    </location>
</feature>
<evidence type="ECO:0000256" key="1">
    <source>
        <dbReference type="SAM" id="Phobius"/>
    </source>
</evidence>
<feature type="transmembrane region" description="Helical" evidence="1">
    <location>
        <begin position="100"/>
        <end position="129"/>
    </location>
</feature>
<feature type="transmembrane region" description="Helical" evidence="1">
    <location>
        <begin position="360"/>
        <end position="381"/>
    </location>
</feature>
<evidence type="ECO:0000313" key="3">
    <source>
        <dbReference type="Proteomes" id="UP000652567"/>
    </source>
</evidence>
<feature type="transmembrane region" description="Helical" evidence="1">
    <location>
        <begin position="297"/>
        <end position="319"/>
    </location>
</feature>
<dbReference type="Pfam" id="PF05940">
    <property type="entry name" value="NnrS"/>
    <property type="match status" value="1"/>
</dbReference>
<protein>
    <submittedName>
        <fullName evidence="2">NnrS family protein</fullName>
    </submittedName>
</protein>
<feature type="transmembrane region" description="Helical" evidence="1">
    <location>
        <begin position="141"/>
        <end position="170"/>
    </location>
</feature>
<accession>A0A928V855</accession>
<gene>
    <name evidence="2" type="ORF">C4F51_13750</name>
</gene>
<reference evidence="2" key="1">
    <citation type="submission" date="2018-07" db="EMBL/GenBank/DDBJ databases">
        <title>Genome assembly of strain Ka43.</title>
        <authorList>
            <person name="Kukolya J."/>
            <person name="Nagy I."/>
            <person name="Horvath B."/>
            <person name="Toth A."/>
        </authorList>
    </citation>
    <scope>NUCLEOTIDE SEQUENCE</scope>
    <source>
        <strain evidence="2">KB43</strain>
    </source>
</reference>
<dbReference type="InterPro" id="IPR010266">
    <property type="entry name" value="NnrS"/>
</dbReference>